<protein>
    <submittedName>
        <fullName evidence="1">Uncharacterized protein</fullName>
    </submittedName>
</protein>
<reference evidence="1 2" key="1">
    <citation type="journal article" date="2010" name="J. Bacteriol.">
        <title>Genome sequence of Fulvimarina pelagi HTCC2506T, a Mn(II)-oxidizing alphaproteobacterium possessing an aerobic anoxygenic photosynthetic gene cluster and Xanthorhodopsin.</title>
        <authorList>
            <person name="Kang I."/>
            <person name="Oh H.M."/>
            <person name="Lim S.I."/>
            <person name="Ferriera S."/>
            <person name="Giovannoni S.J."/>
            <person name="Cho J.C."/>
        </authorList>
    </citation>
    <scope>NUCLEOTIDE SEQUENCE [LARGE SCALE GENOMIC DNA]</scope>
    <source>
        <strain evidence="1 2">HTCC2506</strain>
    </source>
</reference>
<gene>
    <name evidence="1" type="ORF">FP2506_11332</name>
</gene>
<dbReference type="EMBL" id="AATP01000009">
    <property type="protein sequence ID" value="EAU40145.1"/>
    <property type="molecule type" value="Genomic_DNA"/>
</dbReference>
<accession>Q0FZ13</accession>
<evidence type="ECO:0000313" key="2">
    <source>
        <dbReference type="Proteomes" id="UP000004310"/>
    </source>
</evidence>
<organism evidence="1 2">
    <name type="scientific">Fulvimarina pelagi HTCC2506</name>
    <dbReference type="NCBI Taxonomy" id="314231"/>
    <lineage>
        <taxon>Bacteria</taxon>
        <taxon>Pseudomonadati</taxon>
        <taxon>Pseudomonadota</taxon>
        <taxon>Alphaproteobacteria</taxon>
        <taxon>Hyphomicrobiales</taxon>
        <taxon>Aurantimonadaceae</taxon>
        <taxon>Fulvimarina</taxon>
    </lineage>
</organism>
<proteinExistence type="predicted"/>
<dbReference type="HOGENOM" id="CLU_3412573_0_0_5"/>
<sequence>MPYWLARPWHEILVWSAEAELIAAEDHG</sequence>
<name>Q0FZ13_9HYPH</name>
<keyword evidence="2" id="KW-1185">Reference proteome</keyword>
<evidence type="ECO:0000313" key="1">
    <source>
        <dbReference type="EMBL" id="EAU40145.1"/>
    </source>
</evidence>
<comment type="caution">
    <text evidence="1">The sequence shown here is derived from an EMBL/GenBank/DDBJ whole genome shotgun (WGS) entry which is preliminary data.</text>
</comment>
<dbReference type="Proteomes" id="UP000004310">
    <property type="component" value="Unassembled WGS sequence"/>
</dbReference>
<dbReference type="AlphaFoldDB" id="Q0FZ13"/>